<protein>
    <submittedName>
        <fullName evidence="2">Uncharacterized protein</fullName>
    </submittedName>
</protein>
<dbReference type="Proteomes" id="UP000187191">
    <property type="component" value="Chromosome"/>
</dbReference>
<sequence>MSAPLVVNTADGTCWTLRATTRDGGALYAPEGVCECPRFVMATLPELAEHGIVGSADALPAPVGPLMPPFPPAPESFEEKLRQDVARLQGLFAEAVADRHRAERERDEIRERVAEPYGCAHCGDAERHHGKQYLSGMGLHGWVRPSDVQVKERMLARRAVCADVRGLRAYGARMQRVNAGLRARVAALEAQRQADHATWQHDLRTARGERDALTARIGELEAERHSTNEALDDAVQALRAGETERSADKLTRLLAPTPTLHEDEPSEACAPRTERSYWVDIADALNAAESVGLSVGIDLDGTLTDRTGWSVIWDRAATQWVVAGYEDEAADAGETGGAR</sequence>
<organism evidence="2 3">
    <name type="scientific">Streptomyces alfalfae</name>
    <dbReference type="NCBI Taxonomy" id="1642299"/>
    <lineage>
        <taxon>Bacteria</taxon>
        <taxon>Bacillati</taxon>
        <taxon>Actinomycetota</taxon>
        <taxon>Actinomycetes</taxon>
        <taxon>Kitasatosporales</taxon>
        <taxon>Streptomycetaceae</taxon>
        <taxon>Streptomyces</taxon>
    </lineage>
</organism>
<evidence type="ECO:0000313" key="2">
    <source>
        <dbReference type="EMBL" id="APY88225.1"/>
    </source>
</evidence>
<dbReference type="RefSeq" id="WP_076686213.1">
    <property type="nucleotide sequence ID" value="NZ_CP015588.1"/>
</dbReference>
<evidence type="ECO:0000313" key="3">
    <source>
        <dbReference type="Proteomes" id="UP000187191"/>
    </source>
</evidence>
<reference evidence="2 3" key="1">
    <citation type="submission" date="2016-05" db="EMBL/GenBank/DDBJ databases">
        <authorList>
            <person name="Gu J."/>
        </authorList>
    </citation>
    <scope>NUCLEOTIDE SEQUENCE [LARGE SCALE GENOMIC DNA]</scope>
    <source>
        <strain evidence="2 3">ACCC40021</strain>
    </source>
</reference>
<keyword evidence="1" id="KW-0175">Coiled coil</keyword>
<gene>
    <name evidence="2" type="ORF">A7J05_23280</name>
</gene>
<dbReference type="EMBL" id="CP015588">
    <property type="protein sequence ID" value="APY88225.1"/>
    <property type="molecule type" value="Genomic_DNA"/>
</dbReference>
<evidence type="ECO:0000256" key="1">
    <source>
        <dbReference type="SAM" id="Coils"/>
    </source>
</evidence>
<name>A0ABM6GVU0_9ACTN</name>
<proteinExistence type="predicted"/>
<accession>A0ABM6GVU0</accession>
<feature type="coiled-coil region" evidence="1">
    <location>
        <begin position="203"/>
        <end position="237"/>
    </location>
</feature>
<keyword evidence="3" id="KW-1185">Reference proteome</keyword>